<evidence type="ECO:0000313" key="1">
    <source>
        <dbReference type="EMBL" id="KAL0939841.1"/>
    </source>
</evidence>
<dbReference type="Proteomes" id="UP000805649">
    <property type="component" value="Unassembled WGS sequence"/>
</dbReference>
<evidence type="ECO:0000313" key="2">
    <source>
        <dbReference type="Proteomes" id="UP000805649"/>
    </source>
</evidence>
<sequence>MKATLKACYTCRIRKVRCGGPTPVPGAKDGLPSKCANCRRLEFQCQWKPPEIGESYVPPPKRRRAIGQRRPRSLAKTSKSPSVANSPNPESVANDKCSASDIPLSQGVQERPLDKDGCDPSQPFSPSVYQTGAFELDFKFESECLAFNLTGEGLDDFFPFSNTDTSLLNLSDPLAVISTSTWQPNNDADRIIRPGFQSQSTGDVPSVINDDNRHLIQHYLEVMKGYSKVDDRPKESNNLFISAFTQSLTFPPLLYAILAFSASHLSIKDPLCFEQANKFNKLAEETFHEHKNLQGTDIASLLGALFVRIKQVHVMGGCVDDFFDLIAAAVDIVSTNAGEKALADPNSLVRRIVLRLALLDSRATCFGLGGGQLVRLLRQSPALSSVFNFHASDSSTPSYSAAMNLLRADILRNRIGELDTRLQEQLQAEFLTGPPIRMDYVKSLYDDIQRELDRCDHEALYSCKGLEPNHAMGEVLESAQYNYYAVSSALHSALLYLYWVYPLPCVNTHTSVSKILQYQLKIQQDPSRANTPTSILPSSLFLAGLSTTDPIHRDWVLRSLKEGEQWGLYIRKTRKLLDAVFKMQVAGQKVDVRHVMDQVTGKFFI</sequence>
<organism evidence="1 2">
    <name type="scientific">Colletotrichum truncatum</name>
    <name type="common">Anthracnose fungus</name>
    <name type="synonym">Colletotrichum capsici</name>
    <dbReference type="NCBI Taxonomy" id="5467"/>
    <lineage>
        <taxon>Eukaryota</taxon>
        <taxon>Fungi</taxon>
        <taxon>Dikarya</taxon>
        <taxon>Ascomycota</taxon>
        <taxon>Pezizomycotina</taxon>
        <taxon>Sordariomycetes</taxon>
        <taxon>Hypocreomycetidae</taxon>
        <taxon>Glomerellales</taxon>
        <taxon>Glomerellaceae</taxon>
        <taxon>Colletotrichum</taxon>
        <taxon>Colletotrichum truncatum species complex</taxon>
    </lineage>
</organism>
<accession>A0ACC3Z6W5</accession>
<protein>
    <submittedName>
        <fullName evidence="1">C6 zinc finger domain-containing protein</fullName>
    </submittedName>
</protein>
<reference evidence="1 2" key="1">
    <citation type="journal article" date="2020" name="Phytopathology">
        <title>Genome Sequence Resources of Colletotrichum truncatum, C. plurivorum, C. musicola, and C. sojae: Four Species Pathogenic to Soybean (Glycine max).</title>
        <authorList>
            <person name="Rogerio F."/>
            <person name="Boufleur T.R."/>
            <person name="Ciampi-Guillardi M."/>
            <person name="Sukno S.A."/>
            <person name="Thon M.R."/>
            <person name="Massola Junior N.S."/>
            <person name="Baroncelli R."/>
        </authorList>
    </citation>
    <scope>NUCLEOTIDE SEQUENCE [LARGE SCALE GENOMIC DNA]</scope>
    <source>
        <strain evidence="1 2">CMES1059</strain>
    </source>
</reference>
<keyword evidence="2" id="KW-1185">Reference proteome</keyword>
<proteinExistence type="predicted"/>
<gene>
    <name evidence="1" type="ORF">CTRU02_206451</name>
</gene>
<comment type="caution">
    <text evidence="1">The sequence shown here is derived from an EMBL/GenBank/DDBJ whole genome shotgun (WGS) entry which is preliminary data.</text>
</comment>
<name>A0ACC3Z6W5_COLTU</name>
<dbReference type="EMBL" id="VUJX02000003">
    <property type="protein sequence ID" value="KAL0939841.1"/>
    <property type="molecule type" value="Genomic_DNA"/>
</dbReference>